<dbReference type="EMBL" id="QFNN01000039">
    <property type="protein sequence ID" value="PZO90010.1"/>
    <property type="molecule type" value="Genomic_DNA"/>
</dbReference>
<name>A0A2W5A5T8_9SPHN</name>
<keyword evidence="1" id="KW-0472">Membrane</keyword>
<evidence type="ECO:0000313" key="4">
    <source>
        <dbReference type="Proteomes" id="UP000249066"/>
    </source>
</evidence>
<gene>
    <name evidence="3" type="ORF">DI623_08355</name>
</gene>
<dbReference type="Gene3D" id="3.10.310.50">
    <property type="match status" value="1"/>
</dbReference>
<sequence length="223" mass="24246">MVMNAEDAERVSQAVADAEARSNGEIVTIVADASDPYYDTALHWAVAIMLLVPAFFALRPGLLMRIVAFASGGWAGEHEAASISAALLAMMAFKFIGVWLVTRWRPLRIWLTPRGVKAARVRARAITCFKVGAEKRTVGHTGILIYLSMAEHVAEIVSDEAIHAKVPPEAWGDAMAALIDHVREGRVADGMIAAVDRVGAILAEHFPRSADDRNELPDRIILL</sequence>
<feature type="transmembrane region" description="Helical" evidence="1">
    <location>
        <begin position="44"/>
        <end position="68"/>
    </location>
</feature>
<dbReference type="PANTHER" id="PTHR30373">
    <property type="entry name" value="UPF0603 PROTEIN YGCG"/>
    <property type="match status" value="1"/>
</dbReference>
<evidence type="ECO:0000313" key="3">
    <source>
        <dbReference type="EMBL" id="PZO90010.1"/>
    </source>
</evidence>
<comment type="caution">
    <text evidence="3">The sequence shown here is derived from an EMBL/GenBank/DDBJ whole genome shotgun (WGS) entry which is preliminary data.</text>
</comment>
<dbReference type="Pfam" id="PF04536">
    <property type="entry name" value="TPM_phosphatase"/>
    <property type="match status" value="1"/>
</dbReference>
<organism evidence="3 4">
    <name type="scientific">Sphingomonas sanxanigenens</name>
    <dbReference type="NCBI Taxonomy" id="397260"/>
    <lineage>
        <taxon>Bacteria</taxon>
        <taxon>Pseudomonadati</taxon>
        <taxon>Pseudomonadota</taxon>
        <taxon>Alphaproteobacteria</taxon>
        <taxon>Sphingomonadales</taxon>
        <taxon>Sphingomonadaceae</taxon>
        <taxon>Sphingomonas</taxon>
    </lineage>
</organism>
<keyword evidence="1" id="KW-1133">Transmembrane helix</keyword>
<feature type="domain" description="TPM" evidence="2">
    <location>
        <begin position="139"/>
        <end position="200"/>
    </location>
</feature>
<dbReference type="InterPro" id="IPR007621">
    <property type="entry name" value="TPM_dom"/>
</dbReference>
<feature type="transmembrane region" description="Helical" evidence="1">
    <location>
        <begin position="80"/>
        <end position="101"/>
    </location>
</feature>
<evidence type="ECO:0000259" key="2">
    <source>
        <dbReference type="Pfam" id="PF04536"/>
    </source>
</evidence>
<evidence type="ECO:0000256" key="1">
    <source>
        <dbReference type="SAM" id="Phobius"/>
    </source>
</evidence>
<reference evidence="3 4" key="1">
    <citation type="submission" date="2017-08" db="EMBL/GenBank/DDBJ databases">
        <title>Infants hospitalized years apart are colonized by the same room-sourced microbial strains.</title>
        <authorList>
            <person name="Brooks B."/>
            <person name="Olm M.R."/>
            <person name="Firek B.A."/>
            <person name="Baker R."/>
            <person name="Thomas B.C."/>
            <person name="Morowitz M.J."/>
            <person name="Banfield J.F."/>
        </authorList>
    </citation>
    <scope>NUCLEOTIDE SEQUENCE [LARGE SCALE GENOMIC DNA]</scope>
    <source>
        <strain evidence="3">S2_018_000_R2_101</strain>
    </source>
</reference>
<dbReference type="PANTHER" id="PTHR30373:SF8">
    <property type="entry name" value="BLL7265 PROTEIN"/>
    <property type="match status" value="1"/>
</dbReference>
<dbReference type="Proteomes" id="UP000249066">
    <property type="component" value="Unassembled WGS sequence"/>
</dbReference>
<protein>
    <recommendedName>
        <fullName evidence="2">TPM domain-containing protein</fullName>
    </recommendedName>
</protein>
<accession>A0A2W5A5T8</accession>
<proteinExistence type="predicted"/>
<keyword evidence="1" id="KW-0812">Transmembrane</keyword>
<dbReference type="AlphaFoldDB" id="A0A2W5A5T8"/>